<dbReference type="GO" id="GO:0005886">
    <property type="term" value="C:plasma membrane"/>
    <property type="evidence" value="ECO:0007669"/>
    <property type="project" value="TreeGrafter"/>
</dbReference>
<dbReference type="NCBIfam" id="TIGR00254">
    <property type="entry name" value="GGDEF"/>
    <property type="match status" value="1"/>
</dbReference>
<dbReference type="Pfam" id="PF00990">
    <property type="entry name" value="GGDEF"/>
    <property type="match status" value="1"/>
</dbReference>
<keyword evidence="3" id="KW-0175">Coiled coil</keyword>
<dbReference type="InterPro" id="IPR050469">
    <property type="entry name" value="Diguanylate_Cyclase"/>
</dbReference>
<evidence type="ECO:0000313" key="6">
    <source>
        <dbReference type="Proteomes" id="UP000248863"/>
    </source>
</evidence>
<dbReference type="EC" id="2.7.7.65" evidence="1"/>
<feature type="coiled-coil region" evidence="3">
    <location>
        <begin position="136"/>
        <end position="177"/>
    </location>
</feature>
<evidence type="ECO:0000256" key="2">
    <source>
        <dbReference type="ARBA" id="ARBA00034247"/>
    </source>
</evidence>
<dbReference type="OrthoDB" id="9812260at2"/>
<proteinExistence type="predicted"/>
<protein>
    <recommendedName>
        <fullName evidence="1">diguanylate cyclase</fullName>
        <ecNumber evidence="1">2.7.7.65</ecNumber>
    </recommendedName>
</protein>
<dbReference type="PANTHER" id="PTHR45138:SF9">
    <property type="entry name" value="DIGUANYLATE CYCLASE DGCM-RELATED"/>
    <property type="match status" value="1"/>
</dbReference>
<dbReference type="PROSITE" id="PS50887">
    <property type="entry name" value="GGDEF"/>
    <property type="match status" value="1"/>
</dbReference>
<reference evidence="5 6" key="1">
    <citation type="submission" date="2017-07" db="EMBL/GenBank/DDBJ databases">
        <title>Draft Genome Sequences of Select Purple Nonsulfur Bacteria.</title>
        <authorList>
            <person name="Lasarre B."/>
            <person name="Mckinlay J.B."/>
        </authorList>
    </citation>
    <scope>NUCLEOTIDE SEQUENCE [LARGE SCALE GENOMIC DNA]</scope>
    <source>
        <strain evidence="5 6">DSM 11907</strain>
    </source>
</reference>
<dbReference type="PANTHER" id="PTHR45138">
    <property type="entry name" value="REGULATORY COMPONENTS OF SENSORY TRANSDUCTION SYSTEM"/>
    <property type="match status" value="1"/>
</dbReference>
<dbReference type="GO" id="GO:0043709">
    <property type="term" value="P:cell adhesion involved in single-species biofilm formation"/>
    <property type="evidence" value="ECO:0007669"/>
    <property type="project" value="TreeGrafter"/>
</dbReference>
<evidence type="ECO:0000256" key="1">
    <source>
        <dbReference type="ARBA" id="ARBA00012528"/>
    </source>
</evidence>
<organism evidence="5 6">
    <name type="scientific">Rhodoplanes elegans</name>
    <dbReference type="NCBI Taxonomy" id="29408"/>
    <lineage>
        <taxon>Bacteria</taxon>
        <taxon>Pseudomonadati</taxon>
        <taxon>Pseudomonadota</taxon>
        <taxon>Alphaproteobacteria</taxon>
        <taxon>Hyphomicrobiales</taxon>
        <taxon>Nitrobacteraceae</taxon>
        <taxon>Rhodoplanes</taxon>
    </lineage>
</organism>
<evidence type="ECO:0000259" key="4">
    <source>
        <dbReference type="PROSITE" id="PS50887"/>
    </source>
</evidence>
<dbReference type="CDD" id="cd01949">
    <property type="entry name" value="GGDEF"/>
    <property type="match status" value="1"/>
</dbReference>
<dbReference type="Proteomes" id="UP000248863">
    <property type="component" value="Unassembled WGS sequence"/>
</dbReference>
<dbReference type="InterPro" id="IPR043128">
    <property type="entry name" value="Rev_trsase/Diguanyl_cyclase"/>
</dbReference>
<gene>
    <name evidence="5" type="ORF">CH338_15015</name>
</gene>
<sequence>MSGRADDFDRTISFAKVALDQIEALRISAAPRHYELWYHYATGYNAPLNAAINDRLAQTGKLSTDEVDRLHAQFFAPSRLGEQIESIGGKVAGKIDQIMAVIDAAMGSTSRATETLADASDQLGHAEDATAIHQVIGDLLRTVKEMETSNRELEQRLGASKGEIAKLQQNLEELRSESLTDPLTTLANRKCFDDALVRLVEQAATQGQALSLILTDIDHFKRFNDTYGHLTGDQVLRLVALSVKQNVKGQDVAARYGGEEFAVILPETPLRAATTVADYIRRAVMGKELMKRSTREMLGRVTISCGVATLRPADTIHSLIERTDACLYAAKRSGRNMVVCETDPEVVPLDTKRIAS</sequence>
<dbReference type="AlphaFoldDB" id="A0A327KI05"/>
<comment type="catalytic activity">
    <reaction evidence="2">
        <text>2 GTP = 3',3'-c-di-GMP + 2 diphosphate</text>
        <dbReference type="Rhea" id="RHEA:24898"/>
        <dbReference type="ChEBI" id="CHEBI:33019"/>
        <dbReference type="ChEBI" id="CHEBI:37565"/>
        <dbReference type="ChEBI" id="CHEBI:58805"/>
        <dbReference type="EC" id="2.7.7.65"/>
    </reaction>
</comment>
<dbReference type="SMART" id="SM00267">
    <property type="entry name" value="GGDEF"/>
    <property type="match status" value="1"/>
</dbReference>
<name>A0A327KI05_9BRAD</name>
<dbReference type="GO" id="GO:1902201">
    <property type="term" value="P:negative regulation of bacterial-type flagellum-dependent cell motility"/>
    <property type="evidence" value="ECO:0007669"/>
    <property type="project" value="TreeGrafter"/>
</dbReference>
<dbReference type="SUPFAM" id="SSF55073">
    <property type="entry name" value="Nucleotide cyclase"/>
    <property type="match status" value="1"/>
</dbReference>
<dbReference type="Gene3D" id="3.30.70.270">
    <property type="match status" value="1"/>
</dbReference>
<dbReference type="EMBL" id="NPEU01000164">
    <property type="protein sequence ID" value="RAI37761.1"/>
    <property type="molecule type" value="Genomic_DNA"/>
</dbReference>
<dbReference type="InterPro" id="IPR000160">
    <property type="entry name" value="GGDEF_dom"/>
</dbReference>
<feature type="domain" description="GGDEF" evidence="4">
    <location>
        <begin position="208"/>
        <end position="343"/>
    </location>
</feature>
<evidence type="ECO:0000313" key="5">
    <source>
        <dbReference type="EMBL" id="RAI37761.1"/>
    </source>
</evidence>
<keyword evidence="6" id="KW-1185">Reference proteome</keyword>
<comment type="caution">
    <text evidence="5">The sequence shown here is derived from an EMBL/GenBank/DDBJ whole genome shotgun (WGS) entry which is preliminary data.</text>
</comment>
<dbReference type="GO" id="GO:0052621">
    <property type="term" value="F:diguanylate cyclase activity"/>
    <property type="evidence" value="ECO:0007669"/>
    <property type="project" value="UniProtKB-EC"/>
</dbReference>
<dbReference type="FunFam" id="3.30.70.270:FF:000001">
    <property type="entry name" value="Diguanylate cyclase domain protein"/>
    <property type="match status" value="1"/>
</dbReference>
<evidence type="ECO:0000256" key="3">
    <source>
        <dbReference type="SAM" id="Coils"/>
    </source>
</evidence>
<dbReference type="InterPro" id="IPR029787">
    <property type="entry name" value="Nucleotide_cyclase"/>
</dbReference>
<accession>A0A327KI05</accession>
<dbReference type="RefSeq" id="WP_111357959.1">
    <property type="nucleotide sequence ID" value="NZ_NHSK01000044.1"/>
</dbReference>